<proteinExistence type="predicted"/>
<dbReference type="PANTHER" id="PTHR47332:SF6">
    <property type="entry name" value="SET DOMAIN-CONTAINING PROTEIN"/>
    <property type="match status" value="1"/>
</dbReference>
<dbReference type="AlphaFoldDB" id="A0AAN6RZ89"/>
<dbReference type="EMBL" id="MU854008">
    <property type="protein sequence ID" value="KAK3934278.1"/>
    <property type="molecule type" value="Genomic_DNA"/>
</dbReference>
<name>A0AAN6RZ89_9PEZI</name>
<feature type="signal peptide" evidence="1">
    <location>
        <begin position="1"/>
        <end position="24"/>
    </location>
</feature>
<dbReference type="InterPro" id="IPR046341">
    <property type="entry name" value="SET_dom_sf"/>
</dbReference>
<gene>
    <name evidence="3" type="ORF">QBC46DRAFT_414061</name>
</gene>
<organism evidence="3 4">
    <name type="scientific">Diplogelasinospora grovesii</name>
    <dbReference type="NCBI Taxonomy" id="303347"/>
    <lineage>
        <taxon>Eukaryota</taxon>
        <taxon>Fungi</taxon>
        <taxon>Dikarya</taxon>
        <taxon>Ascomycota</taxon>
        <taxon>Pezizomycotina</taxon>
        <taxon>Sordariomycetes</taxon>
        <taxon>Sordariomycetidae</taxon>
        <taxon>Sordariales</taxon>
        <taxon>Diplogelasinosporaceae</taxon>
        <taxon>Diplogelasinospora</taxon>
    </lineage>
</organism>
<protein>
    <recommendedName>
        <fullName evidence="2">SET domain-containing protein</fullName>
    </recommendedName>
</protein>
<dbReference type="CDD" id="cd20071">
    <property type="entry name" value="SET_SMYD"/>
    <property type="match status" value="1"/>
</dbReference>
<dbReference type="PANTHER" id="PTHR47332">
    <property type="entry name" value="SET DOMAIN-CONTAINING PROTEIN 5"/>
    <property type="match status" value="1"/>
</dbReference>
<dbReference type="Proteomes" id="UP001303473">
    <property type="component" value="Unassembled WGS sequence"/>
</dbReference>
<dbReference type="Pfam" id="PF00856">
    <property type="entry name" value="SET"/>
    <property type="match status" value="1"/>
</dbReference>
<dbReference type="InterPro" id="IPR053185">
    <property type="entry name" value="SET_domain_protein"/>
</dbReference>
<evidence type="ECO:0000259" key="2">
    <source>
        <dbReference type="Pfam" id="PF00856"/>
    </source>
</evidence>
<feature type="chain" id="PRO_5043016007" description="SET domain-containing protein" evidence="1">
    <location>
        <begin position="25"/>
        <end position="444"/>
    </location>
</feature>
<evidence type="ECO:0000313" key="3">
    <source>
        <dbReference type="EMBL" id="KAK3934278.1"/>
    </source>
</evidence>
<evidence type="ECO:0000313" key="4">
    <source>
        <dbReference type="Proteomes" id="UP001303473"/>
    </source>
</evidence>
<reference evidence="4" key="1">
    <citation type="journal article" date="2023" name="Mol. Phylogenet. Evol.">
        <title>Genome-scale phylogeny and comparative genomics of the fungal order Sordariales.</title>
        <authorList>
            <person name="Hensen N."/>
            <person name="Bonometti L."/>
            <person name="Westerberg I."/>
            <person name="Brannstrom I.O."/>
            <person name="Guillou S."/>
            <person name="Cros-Aarteil S."/>
            <person name="Calhoun S."/>
            <person name="Haridas S."/>
            <person name="Kuo A."/>
            <person name="Mondo S."/>
            <person name="Pangilinan J."/>
            <person name="Riley R."/>
            <person name="LaButti K."/>
            <person name="Andreopoulos B."/>
            <person name="Lipzen A."/>
            <person name="Chen C."/>
            <person name="Yan M."/>
            <person name="Daum C."/>
            <person name="Ng V."/>
            <person name="Clum A."/>
            <person name="Steindorff A."/>
            <person name="Ohm R.A."/>
            <person name="Martin F."/>
            <person name="Silar P."/>
            <person name="Natvig D.O."/>
            <person name="Lalanne C."/>
            <person name="Gautier V."/>
            <person name="Ament-Velasquez S.L."/>
            <person name="Kruys A."/>
            <person name="Hutchinson M.I."/>
            <person name="Powell A.J."/>
            <person name="Barry K."/>
            <person name="Miller A.N."/>
            <person name="Grigoriev I.V."/>
            <person name="Debuchy R."/>
            <person name="Gladieux P."/>
            <person name="Hiltunen Thoren M."/>
            <person name="Johannesson H."/>
        </authorList>
    </citation>
    <scope>NUCLEOTIDE SEQUENCE [LARGE SCALE GENOMIC DNA]</scope>
    <source>
        <strain evidence="4">CBS 340.73</strain>
    </source>
</reference>
<dbReference type="Gene3D" id="2.170.270.10">
    <property type="entry name" value="SET domain"/>
    <property type="match status" value="1"/>
</dbReference>
<dbReference type="InterPro" id="IPR001214">
    <property type="entry name" value="SET_dom"/>
</dbReference>
<evidence type="ECO:0000256" key="1">
    <source>
        <dbReference type="SAM" id="SignalP"/>
    </source>
</evidence>
<sequence>MARIWTTRALLLCSLLLLTWGVIASDDDRAEGLAYEAIQKVEVYTDNATSSTTGQSSGVVVVPEKGWYIPKICSGGYCVFANRGLVNGRGLALVTKFEDFQKVERVEDHLNRGANKYDQKPGEGWEEADVVEKGPGIVALKPLRRGKPLMAWTPVLMVHKDLFRDVTHKAERTRLLEKAVSFLPDQTRERFNKQRGGKEHTEVDDPWRSVEDVVLAHPFEIDLGFAVKPDDHAKHYVNYPEVSVLQHDCRPNVAFYIDNNLAHRTTIARKVQPGEELTIAYVDPMLARGERNEWIKKHRGLRPGNKENKKCPCLACNQKGNLAELKKSDARIEELLAIQAELKNHDSTKVTPEMIARYVELHELERLNTKLADAYELVALNYNYLGDHKNAKKYADLAVQAGIVEGGVESNDVVAMRIMASDVKGHYSYEFTVKKNKKSKSSRS</sequence>
<accession>A0AAN6RZ89</accession>
<keyword evidence="1" id="KW-0732">Signal</keyword>
<comment type="caution">
    <text evidence="3">The sequence shown here is derived from an EMBL/GenBank/DDBJ whole genome shotgun (WGS) entry which is preliminary data.</text>
</comment>
<keyword evidence="4" id="KW-1185">Reference proteome</keyword>
<dbReference type="SUPFAM" id="SSF82199">
    <property type="entry name" value="SET domain"/>
    <property type="match status" value="1"/>
</dbReference>
<feature type="domain" description="SET" evidence="2">
    <location>
        <begin position="135"/>
        <end position="281"/>
    </location>
</feature>